<dbReference type="Gene3D" id="1.20.120.530">
    <property type="entry name" value="GntR ligand-binding domain-like"/>
    <property type="match status" value="1"/>
</dbReference>
<dbReference type="CDD" id="cd07377">
    <property type="entry name" value="WHTH_GntR"/>
    <property type="match status" value="1"/>
</dbReference>
<proteinExistence type="predicted"/>
<keyword evidence="2" id="KW-0238">DNA-binding</keyword>
<dbReference type="STRING" id="1423734.FC83_GL001205"/>
<protein>
    <submittedName>
        <fullName evidence="5">Transcriptional regulator, GntR family</fullName>
    </submittedName>
</protein>
<dbReference type="InterPro" id="IPR000524">
    <property type="entry name" value="Tscrpt_reg_HTH_GntR"/>
</dbReference>
<dbReference type="PROSITE" id="PS50949">
    <property type="entry name" value="HTH_GNTR"/>
    <property type="match status" value="1"/>
</dbReference>
<keyword evidence="6" id="KW-1185">Reference proteome</keyword>
<dbReference type="SMART" id="SM00345">
    <property type="entry name" value="HTH_GNTR"/>
    <property type="match status" value="1"/>
</dbReference>
<dbReference type="PRINTS" id="PR00035">
    <property type="entry name" value="HTHGNTR"/>
</dbReference>
<dbReference type="PATRIC" id="fig|1423734.3.peg.1218"/>
<dbReference type="Proteomes" id="UP000051236">
    <property type="component" value="Unassembled WGS sequence"/>
</dbReference>
<evidence type="ECO:0000256" key="2">
    <source>
        <dbReference type="ARBA" id="ARBA00023125"/>
    </source>
</evidence>
<evidence type="ECO:0000313" key="6">
    <source>
        <dbReference type="Proteomes" id="UP000051236"/>
    </source>
</evidence>
<keyword evidence="3" id="KW-0804">Transcription</keyword>
<evidence type="ECO:0000256" key="3">
    <source>
        <dbReference type="ARBA" id="ARBA00023163"/>
    </source>
</evidence>
<dbReference type="SUPFAM" id="SSF48008">
    <property type="entry name" value="GntR ligand-binding domain-like"/>
    <property type="match status" value="1"/>
</dbReference>
<dbReference type="PANTHER" id="PTHR43537:SF51">
    <property type="entry name" value="HTH-TYPE TRANSCRIPTIONAL REGULATOR LGOR-RELATED"/>
    <property type="match status" value="1"/>
</dbReference>
<dbReference type="eggNOG" id="COG1802">
    <property type="taxonomic scope" value="Bacteria"/>
</dbReference>
<dbReference type="AlphaFoldDB" id="A0A0R1XY25"/>
<feature type="domain" description="HTH gntR-type" evidence="4">
    <location>
        <begin position="12"/>
        <end position="79"/>
    </location>
</feature>
<dbReference type="GO" id="GO:0003677">
    <property type="term" value="F:DNA binding"/>
    <property type="evidence" value="ECO:0007669"/>
    <property type="project" value="UniProtKB-KW"/>
</dbReference>
<dbReference type="SMART" id="SM00895">
    <property type="entry name" value="FCD"/>
    <property type="match status" value="1"/>
</dbReference>
<gene>
    <name evidence="5" type="ORF">FC83_GL001205</name>
</gene>
<name>A0A0R1XY25_9LACO</name>
<dbReference type="InterPro" id="IPR011711">
    <property type="entry name" value="GntR_C"/>
</dbReference>
<evidence type="ECO:0000259" key="4">
    <source>
        <dbReference type="PROSITE" id="PS50949"/>
    </source>
</evidence>
<dbReference type="Pfam" id="PF00392">
    <property type="entry name" value="GntR"/>
    <property type="match status" value="1"/>
</dbReference>
<dbReference type="InterPro" id="IPR036390">
    <property type="entry name" value="WH_DNA-bd_sf"/>
</dbReference>
<reference evidence="5 6" key="1">
    <citation type="journal article" date="2015" name="Genome Announc.">
        <title>Expanding the biotechnology potential of lactobacilli through comparative genomics of 213 strains and associated genera.</title>
        <authorList>
            <person name="Sun Z."/>
            <person name="Harris H.M."/>
            <person name="McCann A."/>
            <person name="Guo C."/>
            <person name="Argimon S."/>
            <person name="Zhang W."/>
            <person name="Yang X."/>
            <person name="Jeffery I.B."/>
            <person name="Cooney J.C."/>
            <person name="Kagawa T.F."/>
            <person name="Liu W."/>
            <person name="Song Y."/>
            <person name="Salvetti E."/>
            <person name="Wrobel A."/>
            <person name="Rasinkangas P."/>
            <person name="Parkhill J."/>
            <person name="Rea M.C."/>
            <person name="O'Sullivan O."/>
            <person name="Ritari J."/>
            <person name="Douillard F.P."/>
            <person name="Paul Ross R."/>
            <person name="Yang R."/>
            <person name="Briner A.E."/>
            <person name="Felis G.E."/>
            <person name="de Vos W.M."/>
            <person name="Barrangou R."/>
            <person name="Klaenhammer T.R."/>
            <person name="Caufield P.W."/>
            <person name="Cui Y."/>
            <person name="Zhang H."/>
            <person name="O'Toole P.W."/>
        </authorList>
    </citation>
    <scope>NUCLEOTIDE SEQUENCE [LARGE SCALE GENOMIC DNA]</scope>
    <source>
        <strain evidence="5 6">DSM 18527</strain>
    </source>
</reference>
<sequence length="229" mass="27139">MKYFCTGGLNMENLQDQVYHRLFRAILELEYIPGQRINDKALTEELNVSRTPIREAIVRLKKDGLLVVVPQSGTYVSKIDLHAALDGRFVRENIEKIVVRESINNITAENLKEQHRILTDQSDAVRGANPKDFFYLDNQFHQNFYKYDDKSEVWRWLQNITIQLDRFRWLRLNNSDLRWDLLIKQHTEILDAISRKRHSQAEQLAGLHMNLMLDEEDSMLKAFPEYFTE</sequence>
<evidence type="ECO:0000313" key="5">
    <source>
        <dbReference type="EMBL" id="KRM35079.1"/>
    </source>
</evidence>
<organism evidence="5 6">
    <name type="scientific">Agrilactobacillus composti DSM 18527 = JCM 14202</name>
    <dbReference type="NCBI Taxonomy" id="1423734"/>
    <lineage>
        <taxon>Bacteria</taxon>
        <taxon>Bacillati</taxon>
        <taxon>Bacillota</taxon>
        <taxon>Bacilli</taxon>
        <taxon>Lactobacillales</taxon>
        <taxon>Lactobacillaceae</taxon>
        <taxon>Agrilactobacillus</taxon>
    </lineage>
</organism>
<dbReference type="GO" id="GO:0003700">
    <property type="term" value="F:DNA-binding transcription factor activity"/>
    <property type="evidence" value="ECO:0007669"/>
    <property type="project" value="InterPro"/>
</dbReference>
<accession>A0A0R1XY25</accession>
<keyword evidence="1" id="KW-0805">Transcription regulation</keyword>
<evidence type="ECO:0000256" key="1">
    <source>
        <dbReference type="ARBA" id="ARBA00023015"/>
    </source>
</evidence>
<dbReference type="PANTHER" id="PTHR43537">
    <property type="entry name" value="TRANSCRIPTIONAL REGULATOR, GNTR FAMILY"/>
    <property type="match status" value="1"/>
</dbReference>
<dbReference type="Gene3D" id="1.10.10.10">
    <property type="entry name" value="Winged helix-like DNA-binding domain superfamily/Winged helix DNA-binding domain"/>
    <property type="match status" value="1"/>
</dbReference>
<dbReference type="InterPro" id="IPR036388">
    <property type="entry name" value="WH-like_DNA-bd_sf"/>
</dbReference>
<comment type="caution">
    <text evidence="5">The sequence shown here is derived from an EMBL/GenBank/DDBJ whole genome shotgun (WGS) entry which is preliminary data.</text>
</comment>
<dbReference type="SUPFAM" id="SSF46785">
    <property type="entry name" value="Winged helix' DNA-binding domain"/>
    <property type="match status" value="1"/>
</dbReference>
<dbReference type="EMBL" id="AZGA01000016">
    <property type="protein sequence ID" value="KRM35079.1"/>
    <property type="molecule type" value="Genomic_DNA"/>
</dbReference>
<dbReference type="InterPro" id="IPR008920">
    <property type="entry name" value="TF_FadR/GntR_C"/>
</dbReference>
<dbReference type="Pfam" id="PF07729">
    <property type="entry name" value="FCD"/>
    <property type="match status" value="1"/>
</dbReference>